<accession>A0A8S1SJ97</accession>
<sequence length="719" mass="83583">MTRVFNVLSANQIIIKRQQKINLMEYAFYVLPYVKFVRLDQIKKQIKQTHILLQAQKTPFTPLDAFNKFYFNKFKSIHTYKQHNIVMKTAASTVQNSIIILIVLILKRFNQFQQISIITNILITLGQRKYFLTLNQMKNAFFQLEILIKDNELISFQIIAQISSIIEKLEIQFTIIDFSIFVTEQKQSITQISILFNYLFFQNNIISSYQENHFIIINCFNLTIQNVFITNTLNYRFLSLLSVSRIRIENVVCENSIQEQKCKFHLNVNGFIHKSLNNIQLKNIFTIDQSIISIQSNPFTMLNTNEYINIKNFMANGNILLKQQLGKLFSIIDIQSEKPQIIEIDNLIFQENIFHQYNKDPSETSASLFYVDSGQGLLMMKNIICFNNSLKNSSLSFISIFSNEVYLENLQVQNHNYHDQEFWIKYYNIQIQGNYNQNEIAYIISQSYNIETIGGALSIKVTKFQFSNGLFNFIKTQGSQVFNIELQGDGIVIIQNCSVNHAYNSLISNYEQDGAFTINGKKSLLAVYVNNITLTDTLNKITSSIFSIYPSSSQNSIELKNIFARDCFSLDDQIQNFKSNFQHILQSNVKIDNFTIISTEKAFLTFLKSIGQINLIERQKILTENALMNFEGCKLTLNQIIIEGIILSPIIKIIDSNNIKILNTKFINIYTFYPLNLVDVQQINVVSQKIHFSNITISNQFRFHLDKLSQNQINNYYIH</sequence>
<comment type="caution">
    <text evidence="1">The sequence shown here is derived from an EMBL/GenBank/DDBJ whole genome shotgun (WGS) entry which is preliminary data.</text>
</comment>
<reference evidence="1" key="1">
    <citation type="submission" date="2021-01" db="EMBL/GenBank/DDBJ databases">
        <authorList>
            <consortium name="Genoscope - CEA"/>
            <person name="William W."/>
        </authorList>
    </citation>
    <scope>NUCLEOTIDE SEQUENCE</scope>
</reference>
<protein>
    <submittedName>
        <fullName evidence="1">Uncharacterized protein</fullName>
    </submittedName>
</protein>
<dbReference type="OMA" id="FMANGNI"/>
<proteinExistence type="predicted"/>
<keyword evidence="2" id="KW-1185">Reference proteome</keyword>
<evidence type="ECO:0000313" key="1">
    <source>
        <dbReference type="EMBL" id="CAD8140553.1"/>
    </source>
</evidence>
<dbReference type="Proteomes" id="UP000683925">
    <property type="component" value="Unassembled WGS sequence"/>
</dbReference>
<dbReference type="AlphaFoldDB" id="A0A8S1SJ97"/>
<name>A0A8S1SJ97_PAROT</name>
<gene>
    <name evidence="1" type="ORF">POCTA_138.1.T0110491</name>
</gene>
<organism evidence="1 2">
    <name type="scientific">Paramecium octaurelia</name>
    <dbReference type="NCBI Taxonomy" id="43137"/>
    <lineage>
        <taxon>Eukaryota</taxon>
        <taxon>Sar</taxon>
        <taxon>Alveolata</taxon>
        <taxon>Ciliophora</taxon>
        <taxon>Intramacronucleata</taxon>
        <taxon>Oligohymenophorea</taxon>
        <taxon>Peniculida</taxon>
        <taxon>Parameciidae</taxon>
        <taxon>Paramecium</taxon>
    </lineage>
</organism>
<dbReference type="PANTHER" id="PTHR11319:SF35">
    <property type="entry name" value="OUTER MEMBRANE PROTEIN PMPC-RELATED"/>
    <property type="match status" value="1"/>
</dbReference>
<evidence type="ECO:0000313" key="2">
    <source>
        <dbReference type="Proteomes" id="UP000683925"/>
    </source>
</evidence>
<dbReference type="PANTHER" id="PTHR11319">
    <property type="entry name" value="G PROTEIN-COUPLED RECEPTOR-RELATED"/>
    <property type="match status" value="1"/>
</dbReference>
<dbReference type="OrthoDB" id="10562506at2759"/>
<dbReference type="EMBL" id="CAJJDP010000010">
    <property type="protein sequence ID" value="CAD8140553.1"/>
    <property type="molecule type" value="Genomic_DNA"/>
</dbReference>